<sequence>MKLERILPFARRLLQSAVSEGDIAVDATLGNGHDTVFLASLSGESGHVYGFDIQEAAVDHSKQRIEANNLSKQVTLFLKGHQYIQTSIPELHAGKIKGAIFNLGYLPGGNKSVVTKAETTIQAVQQLLEWMAPEGIIVLVIYQGHPEGKLERDSLLSFISSIPQDMAHVLQYAFINQVNDPPFIIAIEKR</sequence>
<evidence type="ECO:0000313" key="1">
    <source>
        <dbReference type="EMBL" id="MBM7692964.1"/>
    </source>
</evidence>
<keyword evidence="1" id="KW-0808">Transferase</keyword>
<dbReference type="SUPFAM" id="SSF53335">
    <property type="entry name" value="S-adenosyl-L-methionine-dependent methyltransferases"/>
    <property type="match status" value="1"/>
</dbReference>
<dbReference type="Gene3D" id="3.40.50.150">
    <property type="entry name" value="Vaccinia Virus protein VP39"/>
    <property type="match status" value="1"/>
</dbReference>
<organism evidence="1 2">
    <name type="scientific">Peribacillus deserti</name>
    <dbReference type="NCBI Taxonomy" id="673318"/>
    <lineage>
        <taxon>Bacteria</taxon>
        <taxon>Bacillati</taxon>
        <taxon>Bacillota</taxon>
        <taxon>Bacilli</taxon>
        <taxon>Bacillales</taxon>
        <taxon>Bacillaceae</taxon>
        <taxon>Peribacillus</taxon>
    </lineage>
</organism>
<name>A0ABS2QIK0_9BACI</name>
<dbReference type="GO" id="GO:0032259">
    <property type="term" value="P:methylation"/>
    <property type="evidence" value="ECO:0007669"/>
    <property type="project" value="UniProtKB-KW"/>
</dbReference>
<comment type="caution">
    <text evidence="1">The sequence shown here is derived from an EMBL/GenBank/DDBJ whole genome shotgun (WGS) entry which is preliminary data.</text>
</comment>
<dbReference type="PANTHER" id="PTHR35276:SF1">
    <property type="entry name" value="TRNA (MNM(5)S(2)U34)-METHYLTRANSFERASE, CHLOROPLASTIC"/>
    <property type="match status" value="1"/>
</dbReference>
<dbReference type="Proteomes" id="UP000823486">
    <property type="component" value="Unassembled WGS sequence"/>
</dbReference>
<dbReference type="GO" id="GO:0008168">
    <property type="term" value="F:methyltransferase activity"/>
    <property type="evidence" value="ECO:0007669"/>
    <property type="project" value="UniProtKB-KW"/>
</dbReference>
<dbReference type="RefSeq" id="WP_204543372.1">
    <property type="nucleotide sequence ID" value="NZ_JAFBFI010000009.1"/>
</dbReference>
<evidence type="ECO:0000313" key="2">
    <source>
        <dbReference type="Proteomes" id="UP000823486"/>
    </source>
</evidence>
<protein>
    <submittedName>
        <fullName evidence="1">SAM-dependent methyltransferase</fullName>
    </submittedName>
</protein>
<accession>A0ABS2QIK0</accession>
<keyword evidence="2" id="KW-1185">Reference proteome</keyword>
<reference evidence="1 2" key="1">
    <citation type="submission" date="2021-01" db="EMBL/GenBank/DDBJ databases">
        <title>Genomic Encyclopedia of Type Strains, Phase IV (KMG-IV): sequencing the most valuable type-strain genomes for metagenomic binning, comparative biology and taxonomic classification.</title>
        <authorList>
            <person name="Goeker M."/>
        </authorList>
    </citation>
    <scope>NUCLEOTIDE SEQUENCE [LARGE SCALE GENOMIC DNA]</scope>
    <source>
        <strain evidence="1 2">DSM 105482</strain>
    </source>
</reference>
<dbReference type="Pfam" id="PF06962">
    <property type="entry name" value="rRNA_methylase"/>
    <property type="match status" value="1"/>
</dbReference>
<keyword evidence="1" id="KW-0489">Methyltransferase</keyword>
<gene>
    <name evidence="1" type="ORF">JOC77_002395</name>
</gene>
<dbReference type="EMBL" id="JAFBFI010000009">
    <property type="protein sequence ID" value="MBM7692964.1"/>
    <property type="molecule type" value="Genomic_DNA"/>
</dbReference>
<proteinExistence type="predicted"/>
<dbReference type="PANTHER" id="PTHR35276">
    <property type="entry name" value="S-ADENOSYL-L-METHIONINE-DEPENDENT METHYLTRANSFERASES SUPERFAMILY PROTEIN"/>
    <property type="match status" value="1"/>
</dbReference>
<dbReference type="InterPro" id="IPR010719">
    <property type="entry name" value="MnmM_MeTrfase"/>
</dbReference>
<dbReference type="InterPro" id="IPR029063">
    <property type="entry name" value="SAM-dependent_MTases_sf"/>
</dbReference>